<comment type="caution">
    <text evidence="1">The sequence shown here is derived from an EMBL/GenBank/DDBJ whole genome shotgun (WGS) entry which is preliminary data.</text>
</comment>
<protein>
    <recommendedName>
        <fullName evidence="3">RNase H type-1 domain-containing protein</fullName>
    </recommendedName>
</protein>
<dbReference type="AlphaFoldDB" id="A0AAV9FJ96"/>
<name>A0AAV9FJ96_ACOCL</name>
<sequence length="118" mass="13475">MNRTDESDWEASGSNGFSGWPWATPLKMEAEAIRLGIRFLQGLGITQATVCTDALTLLQVFQMGGFDPPQIQEIVAEICEWKKECWLTYHVQKKFSILGLSLDSFEWDKRPSLDLMFK</sequence>
<organism evidence="1 2">
    <name type="scientific">Acorus calamus</name>
    <name type="common">Sweet flag</name>
    <dbReference type="NCBI Taxonomy" id="4465"/>
    <lineage>
        <taxon>Eukaryota</taxon>
        <taxon>Viridiplantae</taxon>
        <taxon>Streptophyta</taxon>
        <taxon>Embryophyta</taxon>
        <taxon>Tracheophyta</taxon>
        <taxon>Spermatophyta</taxon>
        <taxon>Magnoliopsida</taxon>
        <taxon>Liliopsida</taxon>
        <taxon>Acoraceae</taxon>
        <taxon>Acorus</taxon>
    </lineage>
</organism>
<accession>A0AAV9FJ96</accession>
<evidence type="ECO:0000313" key="1">
    <source>
        <dbReference type="EMBL" id="KAK1324682.1"/>
    </source>
</evidence>
<gene>
    <name evidence="1" type="ORF">QJS10_CPA01g01376</name>
</gene>
<reference evidence="1" key="1">
    <citation type="journal article" date="2023" name="Nat. Commun.">
        <title>Diploid and tetraploid genomes of Acorus and the evolution of monocots.</title>
        <authorList>
            <person name="Ma L."/>
            <person name="Liu K.W."/>
            <person name="Li Z."/>
            <person name="Hsiao Y.Y."/>
            <person name="Qi Y."/>
            <person name="Fu T."/>
            <person name="Tang G.D."/>
            <person name="Zhang D."/>
            <person name="Sun W.H."/>
            <person name="Liu D.K."/>
            <person name="Li Y."/>
            <person name="Chen G.Z."/>
            <person name="Liu X.D."/>
            <person name="Liao X.Y."/>
            <person name="Jiang Y.T."/>
            <person name="Yu X."/>
            <person name="Hao Y."/>
            <person name="Huang J."/>
            <person name="Zhao X.W."/>
            <person name="Ke S."/>
            <person name="Chen Y.Y."/>
            <person name="Wu W.L."/>
            <person name="Hsu J.L."/>
            <person name="Lin Y.F."/>
            <person name="Huang M.D."/>
            <person name="Li C.Y."/>
            <person name="Huang L."/>
            <person name="Wang Z.W."/>
            <person name="Zhao X."/>
            <person name="Zhong W.Y."/>
            <person name="Peng D.H."/>
            <person name="Ahmad S."/>
            <person name="Lan S."/>
            <person name="Zhang J.S."/>
            <person name="Tsai W.C."/>
            <person name="Van de Peer Y."/>
            <person name="Liu Z.J."/>
        </authorList>
    </citation>
    <scope>NUCLEOTIDE SEQUENCE</scope>
    <source>
        <strain evidence="1">CP</strain>
    </source>
</reference>
<evidence type="ECO:0008006" key="3">
    <source>
        <dbReference type="Google" id="ProtNLM"/>
    </source>
</evidence>
<keyword evidence="2" id="KW-1185">Reference proteome</keyword>
<proteinExistence type="predicted"/>
<evidence type="ECO:0000313" key="2">
    <source>
        <dbReference type="Proteomes" id="UP001180020"/>
    </source>
</evidence>
<dbReference type="EMBL" id="JAUJYO010000001">
    <property type="protein sequence ID" value="KAK1324682.1"/>
    <property type="molecule type" value="Genomic_DNA"/>
</dbReference>
<reference evidence="1" key="2">
    <citation type="submission" date="2023-06" db="EMBL/GenBank/DDBJ databases">
        <authorList>
            <person name="Ma L."/>
            <person name="Liu K.-W."/>
            <person name="Li Z."/>
            <person name="Hsiao Y.-Y."/>
            <person name="Qi Y."/>
            <person name="Fu T."/>
            <person name="Tang G."/>
            <person name="Zhang D."/>
            <person name="Sun W.-H."/>
            <person name="Liu D.-K."/>
            <person name="Li Y."/>
            <person name="Chen G.-Z."/>
            <person name="Liu X.-D."/>
            <person name="Liao X.-Y."/>
            <person name="Jiang Y.-T."/>
            <person name="Yu X."/>
            <person name="Hao Y."/>
            <person name="Huang J."/>
            <person name="Zhao X.-W."/>
            <person name="Ke S."/>
            <person name="Chen Y.-Y."/>
            <person name="Wu W.-L."/>
            <person name="Hsu J.-L."/>
            <person name="Lin Y.-F."/>
            <person name="Huang M.-D."/>
            <person name="Li C.-Y."/>
            <person name="Huang L."/>
            <person name="Wang Z.-W."/>
            <person name="Zhao X."/>
            <person name="Zhong W.-Y."/>
            <person name="Peng D.-H."/>
            <person name="Ahmad S."/>
            <person name="Lan S."/>
            <person name="Zhang J.-S."/>
            <person name="Tsai W.-C."/>
            <person name="Van De Peer Y."/>
            <person name="Liu Z.-J."/>
        </authorList>
    </citation>
    <scope>NUCLEOTIDE SEQUENCE</scope>
    <source>
        <strain evidence="1">CP</strain>
        <tissue evidence="1">Leaves</tissue>
    </source>
</reference>
<dbReference type="Proteomes" id="UP001180020">
    <property type="component" value="Unassembled WGS sequence"/>
</dbReference>